<dbReference type="Pfam" id="PF00005">
    <property type="entry name" value="ABC_tran"/>
    <property type="match status" value="1"/>
</dbReference>
<organism evidence="3 4">
    <name type="scientific">Paenibacillus barengoltzii J12</name>
    <dbReference type="NCBI Taxonomy" id="935846"/>
    <lineage>
        <taxon>Bacteria</taxon>
        <taxon>Bacillati</taxon>
        <taxon>Bacillota</taxon>
        <taxon>Bacilli</taxon>
        <taxon>Bacillales</taxon>
        <taxon>Paenibacillaceae</taxon>
        <taxon>Paenibacillus</taxon>
    </lineage>
</organism>
<evidence type="ECO:0000256" key="1">
    <source>
        <dbReference type="ARBA" id="ARBA00022737"/>
    </source>
</evidence>
<sequence length="60" mass="6725">MGFVGQNGAGKSTLIRMLIGELIPDQGLIKWQPRLRLGHLDQYARVPGAMSIRDYMRIGK</sequence>
<dbReference type="Gene3D" id="3.40.50.300">
    <property type="entry name" value="P-loop containing nucleotide triphosphate hydrolases"/>
    <property type="match status" value="1"/>
</dbReference>
<keyword evidence="1" id="KW-0677">Repeat</keyword>
<dbReference type="PANTHER" id="PTHR19211:SF14">
    <property type="entry name" value="ATP-BINDING CASSETTE SUB-FAMILY F MEMBER 1"/>
    <property type="match status" value="1"/>
</dbReference>
<evidence type="ECO:0000313" key="4">
    <source>
        <dbReference type="Proteomes" id="UP000192939"/>
    </source>
</evidence>
<dbReference type="EMBL" id="FXAE01000003">
    <property type="protein sequence ID" value="SME97436.1"/>
    <property type="molecule type" value="Genomic_DNA"/>
</dbReference>
<dbReference type="InterPro" id="IPR003439">
    <property type="entry name" value="ABC_transporter-like_ATP-bd"/>
</dbReference>
<keyword evidence="4" id="KW-1185">Reference proteome</keyword>
<feature type="domain" description="ABC transporter" evidence="2">
    <location>
        <begin position="2"/>
        <end position="33"/>
    </location>
</feature>
<gene>
    <name evidence="3" type="ORF">SAMN02744124_00580</name>
</gene>
<reference evidence="3 4" key="1">
    <citation type="submission" date="2017-04" db="EMBL/GenBank/DDBJ databases">
        <authorList>
            <person name="Varghese N."/>
            <person name="Submissions S."/>
        </authorList>
    </citation>
    <scope>NUCLEOTIDE SEQUENCE [LARGE SCALE GENOMIC DNA]</scope>
    <source>
        <strain evidence="3 4">J12</strain>
    </source>
</reference>
<dbReference type="Proteomes" id="UP000192939">
    <property type="component" value="Unassembled WGS sequence"/>
</dbReference>
<dbReference type="InterPro" id="IPR027417">
    <property type="entry name" value="P-loop_NTPase"/>
</dbReference>
<name>A0ABY1LSZ9_9BACL</name>
<dbReference type="SUPFAM" id="SSF52540">
    <property type="entry name" value="P-loop containing nucleoside triphosphate hydrolases"/>
    <property type="match status" value="1"/>
</dbReference>
<dbReference type="PANTHER" id="PTHR19211">
    <property type="entry name" value="ATP-BINDING TRANSPORT PROTEIN-RELATED"/>
    <property type="match status" value="1"/>
</dbReference>
<evidence type="ECO:0000313" key="3">
    <source>
        <dbReference type="EMBL" id="SME97436.1"/>
    </source>
</evidence>
<proteinExistence type="predicted"/>
<evidence type="ECO:0000259" key="2">
    <source>
        <dbReference type="Pfam" id="PF00005"/>
    </source>
</evidence>
<dbReference type="InterPro" id="IPR050611">
    <property type="entry name" value="ABCF"/>
</dbReference>
<accession>A0ABY1LSZ9</accession>
<comment type="caution">
    <text evidence="3">The sequence shown here is derived from an EMBL/GenBank/DDBJ whole genome shotgun (WGS) entry which is preliminary data.</text>
</comment>
<protein>
    <submittedName>
        <fullName evidence="3">ABC transporter</fullName>
    </submittedName>
</protein>